<dbReference type="PANTHER" id="PTHR12436:SF3">
    <property type="entry name" value="GERMINAL-CENTER ASSOCIATED NUCLEAR PROTEIN"/>
    <property type="match status" value="1"/>
</dbReference>
<dbReference type="PANTHER" id="PTHR12436">
    <property type="entry name" value="80 KDA MCM3-ASSOCIATED PROTEIN"/>
    <property type="match status" value="1"/>
</dbReference>
<dbReference type="PIRSF" id="PIRSF037320">
    <property type="entry name" value="mRNA_export_factor_Sac3"/>
    <property type="match status" value="1"/>
</dbReference>
<name>A0A1E4TT58_PACTA</name>
<dbReference type="GO" id="GO:0005635">
    <property type="term" value="C:nuclear envelope"/>
    <property type="evidence" value="ECO:0007669"/>
    <property type="project" value="UniProtKB-SubCell"/>
</dbReference>
<evidence type="ECO:0000256" key="1">
    <source>
        <dbReference type="PIRNR" id="PIRNR037320"/>
    </source>
</evidence>
<feature type="compositionally biased region" description="Gly residues" evidence="3">
    <location>
        <begin position="22"/>
        <end position="34"/>
    </location>
</feature>
<dbReference type="GO" id="GO:0005737">
    <property type="term" value="C:cytoplasm"/>
    <property type="evidence" value="ECO:0007669"/>
    <property type="project" value="TreeGrafter"/>
</dbReference>
<dbReference type="Proteomes" id="UP000094236">
    <property type="component" value="Unassembled WGS sequence"/>
</dbReference>
<evidence type="ECO:0000256" key="3">
    <source>
        <dbReference type="SAM" id="MobiDB-lite"/>
    </source>
</evidence>
<dbReference type="STRING" id="669874.A0A1E4TT58"/>
<accession>A0A1E4TT58</accession>
<feature type="compositionally biased region" description="Polar residues" evidence="3">
    <location>
        <begin position="1"/>
        <end position="20"/>
    </location>
</feature>
<gene>
    <name evidence="6" type="ORF">PACTADRAFT_50773</name>
</gene>
<dbReference type="InterPro" id="IPR045107">
    <property type="entry name" value="SAC3/GANP/THP3"/>
</dbReference>
<dbReference type="InterPro" id="IPR024293">
    <property type="entry name" value="SAC3_helical"/>
</dbReference>
<dbReference type="Pfam" id="PF03399">
    <property type="entry name" value="SAC3_GANP"/>
    <property type="match status" value="1"/>
</dbReference>
<comment type="subcellular location">
    <subcellularLocation>
        <location evidence="1">Nucleus envelope</location>
    </subcellularLocation>
</comment>
<keyword evidence="1" id="KW-0539">Nucleus</keyword>
<dbReference type="OrthoDB" id="264795at2759"/>
<comment type="similarity">
    <text evidence="1">Belongs to the SAC3 family.</text>
</comment>
<dbReference type="GO" id="GO:0070390">
    <property type="term" value="C:transcription export complex 2"/>
    <property type="evidence" value="ECO:0007669"/>
    <property type="project" value="UniProtKB-UniRule"/>
</dbReference>
<proteinExistence type="inferred from homology"/>
<evidence type="ECO:0000259" key="4">
    <source>
        <dbReference type="Pfam" id="PF03399"/>
    </source>
</evidence>
<dbReference type="GO" id="GO:0006406">
    <property type="term" value="P:mRNA export from nucleus"/>
    <property type="evidence" value="ECO:0007669"/>
    <property type="project" value="UniProtKB-UniRule"/>
</dbReference>
<feature type="compositionally biased region" description="Low complexity" evidence="3">
    <location>
        <begin position="89"/>
        <end position="100"/>
    </location>
</feature>
<dbReference type="Gene3D" id="1.25.40.990">
    <property type="match status" value="1"/>
</dbReference>
<feature type="region of interest" description="Disordered" evidence="3">
    <location>
        <begin position="1"/>
        <end position="107"/>
    </location>
</feature>
<evidence type="ECO:0000313" key="7">
    <source>
        <dbReference type="Proteomes" id="UP000094236"/>
    </source>
</evidence>
<dbReference type="Gene3D" id="6.10.250.2880">
    <property type="match status" value="1"/>
</dbReference>
<dbReference type="GO" id="GO:0042274">
    <property type="term" value="P:ribosomal small subunit biogenesis"/>
    <property type="evidence" value="ECO:0007669"/>
    <property type="project" value="UniProtKB-UniRule"/>
</dbReference>
<dbReference type="InterPro" id="IPR005062">
    <property type="entry name" value="SAC3/GANP/THP3_conserved"/>
</dbReference>
<feature type="compositionally biased region" description="Polar residues" evidence="3">
    <location>
        <begin position="54"/>
        <end position="63"/>
    </location>
</feature>
<evidence type="ECO:0000256" key="2">
    <source>
        <dbReference type="SAM" id="Coils"/>
    </source>
</evidence>
<dbReference type="InterPro" id="IPR017173">
    <property type="entry name" value="Sac3"/>
</dbReference>
<feature type="region of interest" description="Disordered" evidence="3">
    <location>
        <begin position="662"/>
        <end position="692"/>
    </location>
</feature>
<feature type="domain" description="SAC3/GANP/THP3 conserved" evidence="4">
    <location>
        <begin position="252"/>
        <end position="545"/>
    </location>
</feature>
<reference evidence="7" key="1">
    <citation type="submission" date="2016-05" db="EMBL/GenBank/DDBJ databases">
        <title>Comparative genomics of biotechnologically important yeasts.</title>
        <authorList>
            <consortium name="DOE Joint Genome Institute"/>
            <person name="Riley R."/>
            <person name="Haridas S."/>
            <person name="Wolfe K.H."/>
            <person name="Lopes M.R."/>
            <person name="Hittinger C.T."/>
            <person name="Goker M."/>
            <person name="Salamov A."/>
            <person name="Wisecaver J."/>
            <person name="Long T.M."/>
            <person name="Aerts A.L."/>
            <person name="Barry K."/>
            <person name="Choi C."/>
            <person name="Clum A."/>
            <person name="Coughlan A.Y."/>
            <person name="Deshpande S."/>
            <person name="Douglass A.P."/>
            <person name="Hanson S.J."/>
            <person name="Klenk H.-P."/>
            <person name="Labutti K."/>
            <person name="Lapidus A."/>
            <person name="Lindquist E."/>
            <person name="Lipzen A."/>
            <person name="Meier-Kolthoff J.P."/>
            <person name="Ohm R.A."/>
            <person name="Otillar R.P."/>
            <person name="Pangilinan J."/>
            <person name="Peng Y."/>
            <person name="Rokas A."/>
            <person name="Rosa C.A."/>
            <person name="Scheuner C."/>
            <person name="Sibirny A.A."/>
            <person name="Slot J.C."/>
            <person name="Stielow J.B."/>
            <person name="Sun H."/>
            <person name="Kurtzman C.P."/>
            <person name="Blackwell M."/>
            <person name="Grigoriev I.V."/>
            <person name="Jeffries T.W."/>
        </authorList>
    </citation>
    <scope>NUCLEOTIDE SEQUENCE [LARGE SCALE GENOMIC DNA]</scope>
    <source>
        <strain evidence="7">NRRL Y-2460</strain>
    </source>
</reference>
<dbReference type="EMBL" id="KV454015">
    <property type="protein sequence ID" value="ODV94931.1"/>
    <property type="molecule type" value="Genomic_DNA"/>
</dbReference>
<evidence type="ECO:0000259" key="5">
    <source>
        <dbReference type="Pfam" id="PF12209"/>
    </source>
</evidence>
<protein>
    <recommendedName>
        <fullName evidence="1">Nuclear mRNA export factor</fullName>
    </recommendedName>
</protein>
<feature type="coiled-coil region" evidence="2">
    <location>
        <begin position="192"/>
        <end position="226"/>
    </location>
</feature>
<evidence type="ECO:0000313" key="6">
    <source>
        <dbReference type="EMBL" id="ODV94931.1"/>
    </source>
</evidence>
<sequence length="1337" mass="152616">MASNNLGARTNRNSGNTNVAGNRGGGQFGNGNVNGGAENIQKKRAGNDLKNRKATGNPNNTHGSHNKTYIRNKNNTGKSDKGRGKDGTQNQDQNQNQNQNYGDVPITQSSTITGKVQDFYSGARSGGSRDKVYLPIPSTVEDQFIGPLIQNPENLGYIKIQHEQQELPPYLVSEEKILEPSKFEPDEWDIANQHKMLELETQVTDLQKLEEEYDKMREIERKEMENRNLVDKADERKNLFFAITFKGTCLYMCPTYERIKRSLNNYSQYELDPISKKVTINTAIKMFSRSEAGQAPQLPSDVRPPHILVQTLDYMIDKIVDKLPEAESFIWNRTRSIRQDFTYQNYAGPEAIYCIEKICRMHLITLHIMAGSNVEYSQQQQLEQLNKSLETLNEIYDDVRRKGGKCKNEAEFRSYYLLSYYKKPELDHLAQSLPDDIFHDPFVQKALMFRGLLSQNNRDSENYPGCLNFFVEFFKIVNNPEIPVLMTCLLEVHFNEVRFYALKSMSSCFHTSGKPYYALQLKEMLGFNSEEELVKFVEYYDLGVSEENGKTCISFHPFKYQFVKDKEKYPQAYSLRTNEKISSTQNIKFLINDGIESVDFNIFANRGNRNNFNNNNNVSIGSNNFGKNSVLPSSTLLGRTQSVSQNYSAMPSANTEFSRDISMASPSSTQNNEIQKSQFKVQQPKAEPQQSNKFTSDNILSMKAQPTVFKAQESKPNFQFQSFNESAKPSNNVPNEVKGEYSVPQFSLQTEKGYAVPIFQNNIKPKSETATQSLETPPIKTPAQLMKNSSKYKTAILGIYTEMLSKLLTVEMNAILNSLISERQRSNLINDLSQELYSAFMSEVLYITLLEVKAENFRKRSLKLKLIRVIMPIAKRCKDITDTKNRRRQEFDSFQNSLGGVNTSSISLSRKRQFPHEISFNNSVILNKKFKRTVNNEDSFHSGDILQSEGIFSPIDMNSVFLQAISTKIKCNIKILILLKDWCSIFSQWLIRVLSLQKNEHDETFQKLIQNDKVEIKLAGLPHKFNEEQSFKDVSCLIFQFGVTEKDDNVSIKTKLNSDGKVLAKVTEYIKKYCKFKVSILILYYDYSNSNISLKEVNELLKLSQYNSVTYSNYISSISICDMALYRNNGIPGVIEGENSLQKLTNGLSKLAHNVNEELNPKNAESIQQQSLNIGKFDQTQHHLLSGLSSNISSVQMERELMKKYKLEEKRRKRISFIRSRFIPNSPSLDLKSLSPKRIWLNSANASVKSEAPESLISVDNRKSEKNSCVNNSKLFLTSTPLRAAYERHHPIFKGDSNHKSSLSGFPLQPSTTIESQATELRKLAASVLRKSRKSEH</sequence>
<keyword evidence="7" id="KW-1185">Reference proteome</keyword>
<organism evidence="6 7">
    <name type="scientific">Pachysolen tannophilus NRRL Y-2460</name>
    <dbReference type="NCBI Taxonomy" id="669874"/>
    <lineage>
        <taxon>Eukaryota</taxon>
        <taxon>Fungi</taxon>
        <taxon>Dikarya</taxon>
        <taxon>Ascomycota</taxon>
        <taxon>Saccharomycotina</taxon>
        <taxon>Pichiomycetes</taxon>
        <taxon>Pachysolenaceae</taxon>
        <taxon>Pachysolen</taxon>
    </lineage>
</organism>
<feature type="compositionally biased region" description="Polar residues" evidence="3">
    <location>
        <begin position="664"/>
        <end position="681"/>
    </location>
</feature>
<feature type="domain" description="SAC3 helical" evidence="5">
    <location>
        <begin position="799"/>
        <end position="867"/>
    </location>
</feature>
<dbReference type="Pfam" id="PF12209">
    <property type="entry name" value="SAC3"/>
    <property type="match status" value="1"/>
</dbReference>
<keyword evidence="2" id="KW-0175">Coiled coil</keyword>